<keyword evidence="1" id="KW-0812">Transmembrane</keyword>
<evidence type="ECO:0000313" key="5">
    <source>
        <dbReference type="Proteomes" id="UP000275027"/>
    </source>
</evidence>
<proteinExistence type="predicted"/>
<name>A0A497U6P7_9FLAO</name>
<dbReference type="EMBL" id="PJND01000011">
    <property type="protein sequence ID" value="PKW20108.1"/>
    <property type="molecule type" value="Genomic_DNA"/>
</dbReference>
<feature type="transmembrane region" description="Helical" evidence="1">
    <location>
        <begin position="37"/>
        <end position="58"/>
    </location>
</feature>
<reference evidence="3 5" key="2">
    <citation type="submission" date="2018-10" db="EMBL/GenBank/DDBJ databases">
        <title>Genomic Encyclopedia of Archaeal and Bacterial Type Strains, Phase II (KMG-II): from individual species to whole genera.</title>
        <authorList>
            <person name="Goeker M."/>
        </authorList>
    </citation>
    <scope>NUCLEOTIDE SEQUENCE [LARGE SCALE GENOMIC DNA]</scope>
    <source>
        <strain evidence="3 5">DSM 21886</strain>
    </source>
</reference>
<evidence type="ECO:0000313" key="4">
    <source>
        <dbReference type="Proteomes" id="UP000233767"/>
    </source>
</evidence>
<keyword evidence="1" id="KW-1133">Transmembrane helix</keyword>
<evidence type="ECO:0000313" key="2">
    <source>
        <dbReference type="EMBL" id="PKW20108.1"/>
    </source>
</evidence>
<protein>
    <submittedName>
        <fullName evidence="3">Uncharacterized protein</fullName>
    </submittedName>
</protein>
<keyword evidence="4" id="KW-1185">Reference proteome</keyword>
<evidence type="ECO:0000256" key="1">
    <source>
        <dbReference type="SAM" id="Phobius"/>
    </source>
</evidence>
<dbReference type="Proteomes" id="UP000275027">
    <property type="component" value="Unassembled WGS sequence"/>
</dbReference>
<reference evidence="2 4" key="1">
    <citation type="submission" date="2017-12" db="EMBL/GenBank/DDBJ databases">
        <title>Genomic Encyclopedia of Type Strains, Phase III (KMG-III): the genomes of soil and plant-associated and newly described type strains.</title>
        <authorList>
            <person name="Whitman W."/>
        </authorList>
    </citation>
    <scope>NUCLEOTIDE SEQUENCE [LARGE SCALE GENOMIC DNA]</scope>
    <source>
        <strain evidence="2 4">IP-10</strain>
    </source>
</reference>
<sequence length="65" mass="7622">MRKILFFLLLIIGLILTYKIGRIFICDYNRLTDYGLGYLTGLVIILLLIISITIWLGVKIYRKRS</sequence>
<keyword evidence="1" id="KW-0472">Membrane</keyword>
<dbReference type="Proteomes" id="UP000233767">
    <property type="component" value="Unassembled WGS sequence"/>
</dbReference>
<accession>A0A497U6P7</accession>
<evidence type="ECO:0000313" key="3">
    <source>
        <dbReference type="EMBL" id="RLJ23396.1"/>
    </source>
</evidence>
<comment type="caution">
    <text evidence="3">The sequence shown here is derived from an EMBL/GenBank/DDBJ whole genome shotgun (WGS) entry which is preliminary data.</text>
</comment>
<dbReference type="AlphaFoldDB" id="A0A497U6P7"/>
<gene>
    <name evidence="2" type="ORF">B0G92_3188</name>
    <name evidence="3" type="ORF">CLV50_3211</name>
</gene>
<dbReference type="EMBL" id="RCCB01000015">
    <property type="protein sequence ID" value="RLJ23396.1"/>
    <property type="molecule type" value="Genomic_DNA"/>
</dbReference>
<organism evidence="3 5">
    <name type="scientific">Flavobacterium lindanitolerans</name>
    <dbReference type="NCBI Taxonomy" id="428988"/>
    <lineage>
        <taxon>Bacteria</taxon>
        <taxon>Pseudomonadati</taxon>
        <taxon>Bacteroidota</taxon>
        <taxon>Flavobacteriia</taxon>
        <taxon>Flavobacteriales</taxon>
        <taxon>Flavobacteriaceae</taxon>
        <taxon>Flavobacterium</taxon>
    </lineage>
</organism>